<evidence type="ECO:0000256" key="9">
    <source>
        <dbReference type="SAM" id="MobiDB-lite"/>
    </source>
</evidence>
<dbReference type="EMBL" id="QXGM01000002">
    <property type="protein sequence ID" value="RSX55210.1"/>
    <property type="molecule type" value="Genomic_DNA"/>
</dbReference>
<protein>
    <recommendedName>
        <fullName evidence="8">Abasic site processing protein</fullName>
        <ecNumber evidence="8">3.4.-.-</ecNumber>
    </recommendedName>
</protein>
<evidence type="ECO:0000256" key="6">
    <source>
        <dbReference type="ARBA" id="ARBA00023125"/>
    </source>
</evidence>
<keyword evidence="3" id="KW-0227">DNA damage</keyword>
<dbReference type="PANTHER" id="PTHR13604:SF0">
    <property type="entry name" value="ABASIC SITE PROCESSING PROTEIN HMCES"/>
    <property type="match status" value="1"/>
</dbReference>
<keyword evidence="4 8" id="KW-0378">Hydrolase</keyword>
<feature type="compositionally biased region" description="Basic and acidic residues" evidence="9">
    <location>
        <begin position="65"/>
        <end position="84"/>
    </location>
</feature>
<comment type="similarity">
    <text evidence="1 8">Belongs to the SOS response-associated peptidase family.</text>
</comment>
<evidence type="ECO:0000256" key="7">
    <source>
        <dbReference type="ARBA" id="ARBA00023239"/>
    </source>
</evidence>
<dbReference type="GO" id="GO:0003697">
    <property type="term" value="F:single-stranded DNA binding"/>
    <property type="evidence" value="ECO:0007669"/>
    <property type="project" value="InterPro"/>
</dbReference>
<dbReference type="InterPro" id="IPR003738">
    <property type="entry name" value="SRAP"/>
</dbReference>
<dbReference type="GO" id="GO:0106300">
    <property type="term" value="P:protein-DNA covalent cross-linking repair"/>
    <property type="evidence" value="ECO:0007669"/>
    <property type="project" value="InterPro"/>
</dbReference>
<name>A0A430FQW1_9BIFI</name>
<dbReference type="Proteomes" id="UP000287609">
    <property type="component" value="Unassembled WGS sequence"/>
</dbReference>
<evidence type="ECO:0000256" key="1">
    <source>
        <dbReference type="ARBA" id="ARBA00008136"/>
    </source>
</evidence>
<dbReference type="EC" id="3.4.-.-" evidence="8"/>
<dbReference type="Gene3D" id="3.90.1680.10">
    <property type="entry name" value="SOS response associated peptidase-like"/>
    <property type="match status" value="1"/>
</dbReference>
<evidence type="ECO:0000256" key="2">
    <source>
        <dbReference type="ARBA" id="ARBA00022670"/>
    </source>
</evidence>
<dbReference type="AlphaFoldDB" id="A0A430FQW1"/>
<keyword evidence="11" id="KW-1185">Reference proteome</keyword>
<comment type="caution">
    <text evidence="10">The sequence shown here is derived from an EMBL/GenBank/DDBJ whole genome shotgun (WGS) entry which is preliminary data.</text>
</comment>
<accession>A0A430FQW1</accession>
<keyword evidence="2 8" id="KW-0645">Protease</keyword>
<feature type="region of interest" description="Disordered" evidence="9">
    <location>
        <begin position="23"/>
        <end position="84"/>
    </location>
</feature>
<keyword evidence="5" id="KW-0190">Covalent protein-DNA linkage</keyword>
<evidence type="ECO:0000313" key="11">
    <source>
        <dbReference type="Proteomes" id="UP000287609"/>
    </source>
</evidence>
<organism evidence="10 11">
    <name type="scientific">Bifidobacterium dolichotidis</name>
    <dbReference type="NCBI Taxonomy" id="2306976"/>
    <lineage>
        <taxon>Bacteria</taxon>
        <taxon>Bacillati</taxon>
        <taxon>Actinomycetota</taxon>
        <taxon>Actinomycetes</taxon>
        <taxon>Bifidobacteriales</taxon>
        <taxon>Bifidobacteriaceae</taxon>
        <taxon>Bifidobacterium</taxon>
    </lineage>
</organism>
<dbReference type="PANTHER" id="PTHR13604">
    <property type="entry name" value="DC12-RELATED"/>
    <property type="match status" value="1"/>
</dbReference>
<dbReference type="SUPFAM" id="SSF143081">
    <property type="entry name" value="BB1717-like"/>
    <property type="match status" value="1"/>
</dbReference>
<keyword evidence="7" id="KW-0456">Lyase</keyword>
<evidence type="ECO:0000313" key="10">
    <source>
        <dbReference type="EMBL" id="RSX55210.1"/>
    </source>
</evidence>
<dbReference type="InterPro" id="IPR036590">
    <property type="entry name" value="SRAP-like"/>
</dbReference>
<evidence type="ECO:0000256" key="3">
    <source>
        <dbReference type="ARBA" id="ARBA00022763"/>
    </source>
</evidence>
<evidence type="ECO:0000256" key="4">
    <source>
        <dbReference type="ARBA" id="ARBA00022801"/>
    </source>
</evidence>
<dbReference type="Pfam" id="PF02586">
    <property type="entry name" value="SRAP"/>
    <property type="match status" value="1"/>
</dbReference>
<sequence>MCARYEALTLEHVQAILTQLTGDEPEHDPTEMAQPAQPERPEQTELPMQQDYASATQQELEFDEPQEREAKPQQHIPASHDHDVFPSSITPVLLPTFDTASGLQSLQARASSNAENSEASPASQRKLYLPSHSLQIAQLRWGCDASWMNQPVFNTRIESTDKPFWRSAMEHERCIIACRRFYEFAQTPYSEAEFGDGMATAMHDSAEINIATKPKRARKRQFVFTVPNMPVMLIGAVRKGNTFSMITTAANAAMAPIHPRMPLVLHPLELQQWLSPDYFALADRSKVPFHVEPAN</sequence>
<gene>
    <name evidence="10" type="ORF">D2E26_1264</name>
</gene>
<dbReference type="GO" id="GO:0008233">
    <property type="term" value="F:peptidase activity"/>
    <property type="evidence" value="ECO:0007669"/>
    <property type="project" value="UniProtKB-KW"/>
</dbReference>
<proteinExistence type="inferred from homology"/>
<dbReference type="OrthoDB" id="9782620at2"/>
<dbReference type="GO" id="GO:0016829">
    <property type="term" value="F:lyase activity"/>
    <property type="evidence" value="ECO:0007669"/>
    <property type="project" value="UniProtKB-KW"/>
</dbReference>
<evidence type="ECO:0000256" key="5">
    <source>
        <dbReference type="ARBA" id="ARBA00023124"/>
    </source>
</evidence>
<dbReference type="RefSeq" id="WP_125963870.1">
    <property type="nucleotide sequence ID" value="NZ_QXGM01000002.1"/>
</dbReference>
<dbReference type="GO" id="GO:0006508">
    <property type="term" value="P:proteolysis"/>
    <property type="evidence" value="ECO:0007669"/>
    <property type="project" value="UniProtKB-KW"/>
</dbReference>
<keyword evidence="6" id="KW-0238">DNA-binding</keyword>
<reference evidence="10 11" key="1">
    <citation type="submission" date="2018-09" db="EMBL/GenBank/DDBJ databases">
        <title>Characterization of the phylogenetic diversity of five novel species belonging to the genus Bifidobacterium.</title>
        <authorList>
            <person name="Lugli G.A."/>
            <person name="Duranti S."/>
            <person name="Milani C."/>
        </authorList>
    </citation>
    <scope>NUCLEOTIDE SEQUENCE [LARGE SCALE GENOMIC DNA]</scope>
    <source>
        <strain evidence="10 11">2036B</strain>
    </source>
</reference>
<evidence type="ECO:0000256" key="8">
    <source>
        <dbReference type="RuleBase" id="RU364100"/>
    </source>
</evidence>